<organism evidence="2 3">
    <name type="scientific">Thelohanellus kitauei</name>
    <name type="common">Myxosporean</name>
    <dbReference type="NCBI Taxonomy" id="669202"/>
    <lineage>
        <taxon>Eukaryota</taxon>
        <taxon>Metazoa</taxon>
        <taxon>Cnidaria</taxon>
        <taxon>Myxozoa</taxon>
        <taxon>Myxosporea</taxon>
        <taxon>Bivalvulida</taxon>
        <taxon>Platysporina</taxon>
        <taxon>Myxobolidae</taxon>
        <taxon>Thelohanellus</taxon>
    </lineage>
</organism>
<evidence type="ECO:0000313" key="2">
    <source>
        <dbReference type="EMBL" id="KII72524.1"/>
    </source>
</evidence>
<name>A0A0C2J3T3_THEKT</name>
<proteinExistence type="predicted"/>
<feature type="region of interest" description="Disordered" evidence="1">
    <location>
        <begin position="28"/>
        <end position="59"/>
    </location>
</feature>
<sequence length="116" mass="13208">MKEYEEEDENKEPVKCWIRKVVDEISPDSEGIKMPGEESECKLNADDSNPEKACGSGSGMDYCKNVDEETGMCKDNMVDQSEDVGGKDETEKEVTDYDTYYEYENVEEDIDDDEGM</sequence>
<keyword evidence="3" id="KW-1185">Reference proteome</keyword>
<evidence type="ECO:0000313" key="3">
    <source>
        <dbReference type="Proteomes" id="UP000031668"/>
    </source>
</evidence>
<evidence type="ECO:0000256" key="1">
    <source>
        <dbReference type="SAM" id="MobiDB-lite"/>
    </source>
</evidence>
<reference evidence="2 3" key="1">
    <citation type="journal article" date="2014" name="Genome Biol. Evol.">
        <title>The genome of the myxosporean Thelohanellus kitauei shows adaptations to nutrient acquisition within its fish host.</title>
        <authorList>
            <person name="Yang Y."/>
            <person name="Xiong J."/>
            <person name="Zhou Z."/>
            <person name="Huo F."/>
            <person name="Miao W."/>
            <person name="Ran C."/>
            <person name="Liu Y."/>
            <person name="Zhang J."/>
            <person name="Feng J."/>
            <person name="Wang M."/>
            <person name="Wang M."/>
            <person name="Wang L."/>
            <person name="Yao B."/>
        </authorList>
    </citation>
    <scope>NUCLEOTIDE SEQUENCE [LARGE SCALE GENOMIC DNA]</scope>
    <source>
        <strain evidence="2">Wuqing</strain>
    </source>
</reference>
<dbReference type="Proteomes" id="UP000031668">
    <property type="component" value="Unassembled WGS sequence"/>
</dbReference>
<dbReference type="EMBL" id="JWZT01001192">
    <property type="protein sequence ID" value="KII72524.1"/>
    <property type="molecule type" value="Genomic_DNA"/>
</dbReference>
<feature type="compositionally biased region" description="Basic and acidic residues" evidence="1">
    <location>
        <begin position="35"/>
        <end position="45"/>
    </location>
</feature>
<dbReference type="AlphaFoldDB" id="A0A0C2J3T3"/>
<protein>
    <submittedName>
        <fullName evidence="2">Uncharacterized protein</fullName>
    </submittedName>
</protein>
<accession>A0A0C2J3T3</accession>
<comment type="caution">
    <text evidence="2">The sequence shown here is derived from an EMBL/GenBank/DDBJ whole genome shotgun (WGS) entry which is preliminary data.</text>
</comment>
<gene>
    <name evidence="2" type="ORF">RF11_01707</name>
</gene>